<keyword evidence="2" id="KW-1185">Reference proteome</keyword>
<dbReference type="Gene3D" id="3.50.50.60">
    <property type="entry name" value="FAD/NAD(P)-binding domain"/>
    <property type="match status" value="1"/>
</dbReference>
<evidence type="ECO:0000313" key="2">
    <source>
        <dbReference type="Proteomes" id="UP001595816"/>
    </source>
</evidence>
<evidence type="ECO:0000313" key="1">
    <source>
        <dbReference type="EMBL" id="MFC4135935.1"/>
    </source>
</evidence>
<dbReference type="EMBL" id="JBHSAY010000028">
    <property type="protein sequence ID" value="MFC4135935.1"/>
    <property type="molecule type" value="Genomic_DNA"/>
</dbReference>
<accession>A0ABV8M0F5</accession>
<dbReference type="PANTHER" id="PTHR43422:SF3">
    <property type="entry name" value="THIAMINE THIAZOLE SYNTHASE"/>
    <property type="match status" value="1"/>
</dbReference>
<reference evidence="2" key="1">
    <citation type="journal article" date="2019" name="Int. J. Syst. Evol. Microbiol.">
        <title>The Global Catalogue of Microorganisms (GCM) 10K type strain sequencing project: providing services to taxonomists for standard genome sequencing and annotation.</title>
        <authorList>
            <consortium name="The Broad Institute Genomics Platform"/>
            <consortium name="The Broad Institute Genome Sequencing Center for Infectious Disease"/>
            <person name="Wu L."/>
            <person name="Ma J."/>
        </authorList>
    </citation>
    <scope>NUCLEOTIDE SEQUENCE [LARGE SCALE GENOMIC DNA]</scope>
    <source>
        <strain evidence="2">CGMCC 4.7289</strain>
    </source>
</reference>
<gene>
    <name evidence="1" type="ORF">ACFOZ4_35475</name>
</gene>
<sequence length="440" mass="47678">MSFAEEHAVVIGAGVAGLAAAQALAGRFGRVTLIERDTLPGEPQTRRGVPQGSHGHVLLAAGQAALTELFPGFADALVAAGAVPFDPGLDLRMHRFGELWPRVESGLRLVSFSRPLLEQTLRDRLLPNVEVRDGVAVSGLTGSGRVDGVRLATGELLPASLVADCSGRGSRSDRWLGDLGFPSPEPAEVKVGVGYATRVYPRKPDDVTDGEAVFAFPMPPHANLTGLLLPIEGDRWLVMAGAWHGAYPRDEEGFARHLAAMPHPAFADLASRAEPLSEVFVHAFPASRRRYFEKLDRHPAGYVTLGEALCSFNPIYGQGMTCAALEAVELGSLLDKHGAVSARLATEYYRRAAGILAVPWRFAAGGDFAFPETTGPKPPLIDLLNRYSKRMLLAAMRDAEVRVTFNRVQHLVLPPSVLFKPRMVWKVLRATRRVAQRPQQ</sequence>
<organism evidence="1 2">
    <name type="scientific">Hamadaea flava</name>
    <dbReference type="NCBI Taxonomy" id="1742688"/>
    <lineage>
        <taxon>Bacteria</taxon>
        <taxon>Bacillati</taxon>
        <taxon>Actinomycetota</taxon>
        <taxon>Actinomycetes</taxon>
        <taxon>Micromonosporales</taxon>
        <taxon>Micromonosporaceae</taxon>
        <taxon>Hamadaea</taxon>
    </lineage>
</organism>
<dbReference type="RefSeq" id="WP_253762519.1">
    <property type="nucleotide sequence ID" value="NZ_JAMZDZ010000001.1"/>
</dbReference>
<name>A0ABV8M0F5_9ACTN</name>
<dbReference type="Proteomes" id="UP001595816">
    <property type="component" value="Unassembled WGS sequence"/>
</dbReference>
<comment type="caution">
    <text evidence="1">The sequence shown here is derived from an EMBL/GenBank/DDBJ whole genome shotgun (WGS) entry which is preliminary data.</text>
</comment>
<protein>
    <submittedName>
        <fullName evidence="1">FAD-dependent oxidoreductase</fullName>
    </submittedName>
</protein>
<dbReference type="SUPFAM" id="SSF51905">
    <property type="entry name" value="FAD/NAD(P)-binding domain"/>
    <property type="match status" value="1"/>
</dbReference>
<proteinExistence type="predicted"/>
<dbReference type="Pfam" id="PF13450">
    <property type="entry name" value="NAD_binding_8"/>
    <property type="match status" value="1"/>
</dbReference>
<dbReference type="InterPro" id="IPR036188">
    <property type="entry name" value="FAD/NAD-bd_sf"/>
</dbReference>
<dbReference type="PANTHER" id="PTHR43422">
    <property type="entry name" value="THIAMINE THIAZOLE SYNTHASE"/>
    <property type="match status" value="1"/>
</dbReference>